<reference evidence="1 2" key="1">
    <citation type="submission" date="2009-01" db="EMBL/GenBank/DDBJ databases">
        <title>Complete sequence of Geobacter sp. FRC-32.</title>
        <authorList>
            <consortium name="US DOE Joint Genome Institute"/>
            <person name="Lucas S."/>
            <person name="Copeland A."/>
            <person name="Lapidus A."/>
            <person name="Glavina del Rio T."/>
            <person name="Dalin E."/>
            <person name="Tice H."/>
            <person name="Bruce D."/>
            <person name="Goodwin L."/>
            <person name="Pitluck S."/>
            <person name="Saunders E."/>
            <person name="Brettin T."/>
            <person name="Detter J.C."/>
            <person name="Han C."/>
            <person name="Larimer F."/>
            <person name="Land M."/>
            <person name="Hauser L."/>
            <person name="Kyrpides N."/>
            <person name="Ovchinnikova G."/>
            <person name="Kostka J."/>
            <person name="Richardson P."/>
        </authorList>
    </citation>
    <scope>NUCLEOTIDE SEQUENCE [LARGE SCALE GENOMIC DNA]</scope>
    <source>
        <strain evidence="2">DSM 22248 / JCM 15807 / FRC-32</strain>
    </source>
</reference>
<proteinExistence type="predicted"/>
<keyword evidence="2" id="KW-1185">Reference proteome</keyword>
<organism evidence="1 2">
    <name type="scientific">Geotalea daltonii (strain DSM 22248 / JCM 15807 / FRC-32)</name>
    <name type="common">Geobacter daltonii</name>
    <dbReference type="NCBI Taxonomy" id="316067"/>
    <lineage>
        <taxon>Bacteria</taxon>
        <taxon>Pseudomonadati</taxon>
        <taxon>Thermodesulfobacteriota</taxon>
        <taxon>Desulfuromonadia</taxon>
        <taxon>Geobacterales</taxon>
        <taxon>Geobacteraceae</taxon>
        <taxon>Geotalea</taxon>
    </lineage>
</organism>
<gene>
    <name evidence="1" type="ordered locus">Geob_3856</name>
</gene>
<protein>
    <submittedName>
        <fullName evidence="1">Uncharacterized protein</fullName>
    </submittedName>
</protein>
<dbReference type="Proteomes" id="UP000007721">
    <property type="component" value="Chromosome"/>
</dbReference>
<evidence type="ECO:0000313" key="2">
    <source>
        <dbReference type="Proteomes" id="UP000007721"/>
    </source>
</evidence>
<evidence type="ECO:0000313" key="1">
    <source>
        <dbReference type="EMBL" id="AID57975.1"/>
    </source>
</evidence>
<sequence>MKTEPKQNERRKVIFIMLGLLLVSGGSYGATRWYKISHYPKWLEAVRIGDTEASVIKKMGKPDGIQKRPEPLWCREANCDHEYLYGHSIPPEWWVVGFSSDGRVISKSELNSP</sequence>
<dbReference type="EMBL" id="CP001390">
    <property type="protein sequence ID" value="AID57975.1"/>
    <property type="molecule type" value="Genomic_DNA"/>
</dbReference>
<dbReference type="KEGG" id="geo:Geob_3856"/>
<dbReference type="HOGENOM" id="CLU_2180083_0_0_7"/>
<accession>A0A068EZ66</accession>
<name>A0A068EZ66_GEODF</name>
<dbReference type="AlphaFoldDB" id="A0A068EZ66"/>